<feature type="transmembrane region" description="Helical" evidence="1">
    <location>
        <begin position="157"/>
        <end position="180"/>
    </location>
</feature>
<keyword evidence="1" id="KW-0472">Membrane</keyword>
<feature type="transmembrane region" description="Helical" evidence="1">
    <location>
        <begin position="379"/>
        <end position="395"/>
    </location>
</feature>
<proteinExistence type="predicted"/>
<dbReference type="Proteomes" id="UP000599009">
    <property type="component" value="Unassembled WGS sequence"/>
</dbReference>
<dbReference type="RefSeq" id="WP_132986687.1">
    <property type="nucleotide sequence ID" value="NZ_BMME01000001.1"/>
</dbReference>
<name>A0ABQ2EJ37_9GAMM</name>
<dbReference type="EMBL" id="BMME01000001">
    <property type="protein sequence ID" value="GGK13303.1"/>
    <property type="molecule type" value="Genomic_DNA"/>
</dbReference>
<gene>
    <name evidence="2" type="ORF">GCM10011394_23170</name>
</gene>
<feature type="transmembrane region" description="Helical" evidence="1">
    <location>
        <begin position="93"/>
        <end position="126"/>
    </location>
</feature>
<feature type="transmembrane region" description="Helical" evidence="1">
    <location>
        <begin position="62"/>
        <end position="81"/>
    </location>
</feature>
<sequence>MLLSGAILLLALATTSAFIVRPLPFSDWAYYWDVAQGSFPYERGGVMVFVLRAFQLLQLEPYATALIMNLAAAAVLLAVAWRAEAGHMSMPMLLVLAYLLVIAPYFSVVQFDLAATALLCVGLWYLASEATGRARIRNMAAALLLVACAVSSRPQFFLVLPVFAALLVIAAAVVGGWTGLSRSRSPMTAAVLLIAALIGFAADSALRSASGRAQAVRTNSGVTLYAGLLSSGDSPPACGHWSEQATKEARDDADQPLLQTAFTRLQERPMGHWLAVVRCKTPGILMPTAYALSWSLGSPNVVERMEKSSSPEQEARVTRLYRAEHRGYLALLVLIYGFALVTAVRRMMRREWTAALLPLLWIASYWAVHAIFEIQARYFLSLFLLLPFMAASWSARLTAGRPQVEILAGEA</sequence>
<feature type="transmembrane region" description="Helical" evidence="1">
    <location>
        <begin position="186"/>
        <end position="206"/>
    </location>
</feature>
<organism evidence="2 3">
    <name type="scientific">Luteimonas terricola</name>
    <dbReference type="NCBI Taxonomy" id="645597"/>
    <lineage>
        <taxon>Bacteria</taxon>
        <taxon>Pseudomonadati</taxon>
        <taxon>Pseudomonadota</taxon>
        <taxon>Gammaproteobacteria</taxon>
        <taxon>Lysobacterales</taxon>
        <taxon>Lysobacteraceae</taxon>
        <taxon>Luteimonas</taxon>
    </lineage>
</organism>
<evidence type="ECO:0000256" key="1">
    <source>
        <dbReference type="SAM" id="Phobius"/>
    </source>
</evidence>
<protein>
    <recommendedName>
        <fullName evidence="4">Glycosyltransferase RgtA/B/C/D-like domain-containing protein</fullName>
    </recommendedName>
</protein>
<comment type="caution">
    <text evidence="2">The sequence shown here is derived from an EMBL/GenBank/DDBJ whole genome shotgun (WGS) entry which is preliminary data.</text>
</comment>
<evidence type="ECO:0000313" key="3">
    <source>
        <dbReference type="Proteomes" id="UP000599009"/>
    </source>
</evidence>
<feature type="transmembrane region" description="Helical" evidence="1">
    <location>
        <begin position="354"/>
        <end position="372"/>
    </location>
</feature>
<evidence type="ECO:0000313" key="2">
    <source>
        <dbReference type="EMBL" id="GGK13303.1"/>
    </source>
</evidence>
<keyword evidence="1" id="KW-0812">Transmembrane</keyword>
<keyword evidence="3" id="KW-1185">Reference proteome</keyword>
<reference evidence="3" key="1">
    <citation type="journal article" date="2019" name="Int. J. Syst. Evol. Microbiol.">
        <title>The Global Catalogue of Microorganisms (GCM) 10K type strain sequencing project: providing services to taxonomists for standard genome sequencing and annotation.</title>
        <authorList>
            <consortium name="The Broad Institute Genomics Platform"/>
            <consortium name="The Broad Institute Genome Sequencing Center for Infectious Disease"/>
            <person name="Wu L."/>
            <person name="Ma J."/>
        </authorList>
    </citation>
    <scope>NUCLEOTIDE SEQUENCE [LARGE SCALE GENOMIC DNA]</scope>
    <source>
        <strain evidence="3">CGMCC 1.8985</strain>
    </source>
</reference>
<keyword evidence="1" id="KW-1133">Transmembrane helix</keyword>
<accession>A0ABQ2EJ37</accession>
<feature type="transmembrane region" description="Helical" evidence="1">
    <location>
        <begin position="328"/>
        <end position="348"/>
    </location>
</feature>
<evidence type="ECO:0008006" key="4">
    <source>
        <dbReference type="Google" id="ProtNLM"/>
    </source>
</evidence>